<comment type="caution">
    <text evidence="1">The sequence shown here is derived from an EMBL/GenBank/DDBJ whole genome shotgun (WGS) entry which is preliminary data.</text>
</comment>
<evidence type="ECO:0000313" key="2">
    <source>
        <dbReference type="Proteomes" id="UP000829398"/>
    </source>
</evidence>
<gene>
    <name evidence="1" type="ORF">KPL71_026901</name>
</gene>
<dbReference type="EMBL" id="CM039178">
    <property type="protein sequence ID" value="KAH9681254.1"/>
    <property type="molecule type" value="Genomic_DNA"/>
</dbReference>
<reference evidence="2" key="1">
    <citation type="journal article" date="2023" name="Hortic. Res.">
        <title>A chromosome-level phased genome enabling allele-level studies in sweet orange: a case study on citrus Huanglongbing tolerance.</title>
        <authorList>
            <person name="Wu B."/>
            <person name="Yu Q."/>
            <person name="Deng Z."/>
            <person name="Duan Y."/>
            <person name="Luo F."/>
            <person name="Gmitter F. Jr."/>
        </authorList>
    </citation>
    <scope>NUCLEOTIDE SEQUENCE [LARGE SCALE GENOMIC DNA]</scope>
    <source>
        <strain evidence="2">cv. Valencia</strain>
    </source>
</reference>
<dbReference type="Proteomes" id="UP000829398">
    <property type="component" value="Chromosome 9"/>
</dbReference>
<accession>A0ACB8I2K4</accession>
<proteinExistence type="predicted"/>
<protein>
    <submittedName>
        <fullName evidence="1">Pentatricopeptide repeat-containing protein</fullName>
    </submittedName>
</protein>
<sequence>MLPKHNILKLLSQSHLQKHARINYLCYLSCNPLCTTAESPSSTESPSLPSWIKFFDSQSPDEDFVIPSLAGWVESHRLNEKSRISSRVLSENHETDVDKISKILSKQYQSPDKVVEALKGCGVSVSNSLVEQILRRFSNDLTAAFGFFTWAKTQTGYMHTPEMYNTMVDVLGKSKKFCLMWELVKEMDELNNGYVSLVTMSTIMRRLVRGGRYDDAAEVFRGMKKYGVEKDTRALSVLMDTLVKGNSVEHAYKVFLEFKDCIPLSSQIFNILIHGWCKTRKVDDAQKAMKEMFQQGFSPDVVSYTCFIEHYCREKDFRKVDDTLKEMQEKGCKPSVITYTIVMHALGKAKQINEALKVYEKMKSDDCLPDTSFYSSLIFILSKAGRVKDANEIFEDMKKQGVVPNVLTYNTMISSACARSEEENALKLLQKMEEDLCKPDCETYAPLLKMCCRKKRMKVLNFLLTHMFKNDVSMDAGTYASLVRGLIESGKLELACSFFEEMISKGIVPYHSTYKMLEEKLEKKRSGIAANILQKKYALLRDIDKSLQGFPTSFTILSFLIPTLGSRRNAAKLGYWKLEIEHNETAKEETQPAEMEEVQPLNETPAREQLKTGPARARKKPRWLKRLCHLRNIGACTRSKSVVSTSLIRFSDDARGEQKHSIRIADEQVALAVQAYDLVDTQIQQLDQYLKNFDEELRRGRDGVATTASPASSLDGSTKSGRSGSSSFSSNVDCINFILFCLNLMFNIFDVGFSLSIERMSSDGNNTDRLRALRKQKNPTEEHLRRWTCKNMNMIHLDRTQFLLQMLSRVEREEI</sequence>
<organism evidence="1 2">
    <name type="scientific">Citrus sinensis</name>
    <name type="common">Sweet orange</name>
    <name type="synonym">Citrus aurantium var. sinensis</name>
    <dbReference type="NCBI Taxonomy" id="2711"/>
    <lineage>
        <taxon>Eukaryota</taxon>
        <taxon>Viridiplantae</taxon>
        <taxon>Streptophyta</taxon>
        <taxon>Embryophyta</taxon>
        <taxon>Tracheophyta</taxon>
        <taxon>Spermatophyta</taxon>
        <taxon>Magnoliopsida</taxon>
        <taxon>eudicotyledons</taxon>
        <taxon>Gunneridae</taxon>
        <taxon>Pentapetalae</taxon>
        <taxon>rosids</taxon>
        <taxon>malvids</taxon>
        <taxon>Sapindales</taxon>
        <taxon>Rutaceae</taxon>
        <taxon>Aurantioideae</taxon>
        <taxon>Citrus</taxon>
    </lineage>
</organism>
<evidence type="ECO:0000313" key="1">
    <source>
        <dbReference type="EMBL" id="KAH9681254.1"/>
    </source>
</evidence>
<keyword evidence="2" id="KW-1185">Reference proteome</keyword>
<name>A0ACB8I2K4_CITSI</name>